<keyword evidence="10" id="KW-0175">Coiled coil</keyword>
<name>Q22Z66_TETTS</name>
<dbReference type="PANTHER" id="PTHR22914">
    <property type="entry name" value="CHITIN SYNTHASE"/>
    <property type="match status" value="1"/>
</dbReference>
<dbReference type="GO" id="GO:0016020">
    <property type="term" value="C:membrane"/>
    <property type="evidence" value="ECO:0007669"/>
    <property type="project" value="UniProtKB-SubCell"/>
</dbReference>
<keyword evidence="5" id="KW-0808">Transferase</keyword>
<reference evidence="13" key="1">
    <citation type="journal article" date="2006" name="PLoS Biol.">
        <title>Macronuclear genome sequence of the ciliate Tetrahymena thermophila, a model eukaryote.</title>
        <authorList>
            <person name="Eisen J.A."/>
            <person name="Coyne R.S."/>
            <person name="Wu M."/>
            <person name="Wu D."/>
            <person name="Thiagarajan M."/>
            <person name="Wortman J.R."/>
            <person name="Badger J.H."/>
            <person name="Ren Q."/>
            <person name="Amedeo P."/>
            <person name="Jones K.M."/>
            <person name="Tallon L.J."/>
            <person name="Delcher A.L."/>
            <person name="Salzberg S.L."/>
            <person name="Silva J.C."/>
            <person name="Haas B.J."/>
            <person name="Majoros W.H."/>
            <person name="Farzad M."/>
            <person name="Carlton J.M."/>
            <person name="Smith R.K. Jr."/>
            <person name="Garg J."/>
            <person name="Pearlman R.E."/>
            <person name="Karrer K.M."/>
            <person name="Sun L."/>
            <person name="Manning G."/>
            <person name="Elde N.C."/>
            <person name="Turkewitz A.P."/>
            <person name="Asai D.J."/>
            <person name="Wilkes D.E."/>
            <person name="Wang Y."/>
            <person name="Cai H."/>
            <person name="Collins K."/>
            <person name="Stewart B.A."/>
            <person name="Lee S.R."/>
            <person name="Wilamowska K."/>
            <person name="Weinberg Z."/>
            <person name="Ruzzo W.L."/>
            <person name="Wloga D."/>
            <person name="Gaertig J."/>
            <person name="Frankel J."/>
            <person name="Tsao C.-C."/>
            <person name="Gorovsky M.A."/>
            <person name="Keeling P.J."/>
            <person name="Waller R.F."/>
            <person name="Patron N.J."/>
            <person name="Cherry J.M."/>
            <person name="Stover N.A."/>
            <person name="Krieger C.J."/>
            <person name="del Toro C."/>
            <person name="Ryder H.F."/>
            <person name="Williamson S.C."/>
            <person name="Barbeau R.A."/>
            <person name="Hamilton E.P."/>
            <person name="Orias E."/>
        </authorList>
    </citation>
    <scope>NUCLEOTIDE SEQUENCE [LARGE SCALE GENOMIC DNA]</scope>
    <source>
        <strain evidence="13">SB210</strain>
    </source>
</reference>
<accession>Q22Z66</accession>
<evidence type="ECO:0000256" key="2">
    <source>
        <dbReference type="ARBA" id="ARBA00012543"/>
    </source>
</evidence>
<organism evidence="12 13">
    <name type="scientific">Tetrahymena thermophila (strain SB210)</name>
    <dbReference type="NCBI Taxonomy" id="312017"/>
    <lineage>
        <taxon>Eukaryota</taxon>
        <taxon>Sar</taxon>
        <taxon>Alveolata</taxon>
        <taxon>Ciliophora</taxon>
        <taxon>Intramacronucleata</taxon>
        <taxon>Oligohymenophorea</taxon>
        <taxon>Hymenostomatida</taxon>
        <taxon>Tetrahymenina</taxon>
        <taxon>Tetrahymenidae</taxon>
        <taxon>Tetrahymena</taxon>
    </lineage>
</organism>
<feature type="transmembrane region" description="Helical" evidence="11">
    <location>
        <begin position="749"/>
        <end position="773"/>
    </location>
</feature>
<dbReference type="STRING" id="312017.Q22Z66"/>
<keyword evidence="6 11" id="KW-0812">Transmembrane</keyword>
<dbReference type="EC" id="2.4.1.16" evidence="2"/>
<dbReference type="eggNOG" id="KOG2571">
    <property type="taxonomic scope" value="Eukaryota"/>
</dbReference>
<keyword evidence="4" id="KW-0328">Glycosyltransferase</keyword>
<comment type="subcellular location">
    <subcellularLocation>
        <location evidence="1">Cell membrane</location>
        <topology evidence="1">Multi-pass membrane protein</topology>
    </subcellularLocation>
</comment>
<evidence type="ECO:0000313" key="13">
    <source>
        <dbReference type="Proteomes" id="UP000009168"/>
    </source>
</evidence>
<dbReference type="OrthoDB" id="26569at2759"/>
<dbReference type="InterPro" id="IPR029044">
    <property type="entry name" value="Nucleotide-diphossugar_trans"/>
</dbReference>
<keyword evidence="9" id="KW-0961">Cell wall biogenesis/degradation</keyword>
<keyword evidence="3" id="KW-1003">Cell membrane</keyword>
<keyword evidence="13" id="KW-1185">Reference proteome</keyword>
<feature type="transmembrane region" description="Helical" evidence="11">
    <location>
        <begin position="879"/>
        <end position="899"/>
    </location>
</feature>
<evidence type="ECO:0000256" key="8">
    <source>
        <dbReference type="ARBA" id="ARBA00023136"/>
    </source>
</evidence>
<feature type="transmembrane region" description="Helical" evidence="11">
    <location>
        <begin position="828"/>
        <end position="847"/>
    </location>
</feature>
<evidence type="ECO:0000256" key="5">
    <source>
        <dbReference type="ARBA" id="ARBA00022679"/>
    </source>
</evidence>
<dbReference type="PANTHER" id="PTHR22914:SF9">
    <property type="entry name" value="CHITIN SYNTHASE 1"/>
    <property type="match status" value="1"/>
</dbReference>
<dbReference type="GO" id="GO:0071944">
    <property type="term" value="C:cell periphery"/>
    <property type="evidence" value="ECO:0007669"/>
    <property type="project" value="TreeGrafter"/>
</dbReference>
<dbReference type="KEGG" id="tet:TTHERM_00113050"/>
<evidence type="ECO:0000256" key="11">
    <source>
        <dbReference type="SAM" id="Phobius"/>
    </source>
</evidence>
<feature type="coiled-coil region" evidence="10">
    <location>
        <begin position="353"/>
        <end position="380"/>
    </location>
</feature>
<evidence type="ECO:0000313" key="12">
    <source>
        <dbReference type="EMBL" id="EAR90455.2"/>
    </source>
</evidence>
<dbReference type="AlphaFoldDB" id="Q22Z66"/>
<dbReference type="SUPFAM" id="SSF53448">
    <property type="entry name" value="Nucleotide-diphospho-sugar transferases"/>
    <property type="match status" value="1"/>
</dbReference>
<evidence type="ECO:0000256" key="7">
    <source>
        <dbReference type="ARBA" id="ARBA00022989"/>
    </source>
</evidence>
<evidence type="ECO:0000256" key="9">
    <source>
        <dbReference type="ARBA" id="ARBA00023316"/>
    </source>
</evidence>
<dbReference type="GO" id="GO:0004100">
    <property type="term" value="F:chitin synthase activity"/>
    <property type="evidence" value="ECO:0007669"/>
    <property type="project" value="UniProtKB-EC"/>
</dbReference>
<dbReference type="GeneID" id="7843566"/>
<dbReference type="InterPro" id="IPR004835">
    <property type="entry name" value="Chitin_synth"/>
</dbReference>
<evidence type="ECO:0000256" key="4">
    <source>
        <dbReference type="ARBA" id="ARBA00022676"/>
    </source>
</evidence>
<evidence type="ECO:0000256" key="1">
    <source>
        <dbReference type="ARBA" id="ARBA00004651"/>
    </source>
</evidence>
<dbReference type="Proteomes" id="UP000009168">
    <property type="component" value="Unassembled WGS sequence"/>
</dbReference>
<dbReference type="Pfam" id="PF01644">
    <property type="entry name" value="Chitin_synth_1"/>
    <property type="match status" value="1"/>
</dbReference>
<dbReference type="InParanoid" id="Q22Z66"/>
<keyword evidence="7 11" id="KW-1133">Transmembrane helix</keyword>
<sequence length="932" mass="108162">MSEEQSQSKKSLPQTDFEFQQSKDNETLIKNAPLQIDEHSLYQKPLDLYMVCTGQDDLNGQLEPLNVYTQTIQPKIHQIFNGQAYYTYFDEASYRNLGSLRNINEKDGLIGYYSSKKQGNILQMLVCVTMYSEERNFLEQTLLHIQNNLKGFQELGVQDFQVVVAVIYDGIMKVKEEVVDFYLEIDSENGYNLDKNLKRRREVIQSQMDYLTFTNQSHLLDTNEGLPPTIPKQISLLYQNKFQLYLQDENNRDSKVQIICPQNPLFDTYHPTLTVFSLFKHKNAKKLSSHLWFFEGLCRQTRPKYVCFVDAGTLPSQYGIVKFYQAMEGNQTIGGVCGFLGLEEPPEGGGGQSKSDNEKLVKLKKNLKQLKELAQVQEYAIGHIIDKNFDSFLGFMHVLPGAWSAYRYDALEVRKGEKSNFMQDSYFKSVLNPELLTDDIKEANKFLAEDRILCLGIISAKGSNYILKYVPEALAVTDSPETLEEFIHQHRRWTNSMIFALNHVLQNYKASIQGSKHSKFYSKICLPVNMLFAYLGLVNYIILPSFFLFMVILSGYQFYIPSNIHGIALINENLAQNKCQIDYQLKEFDLQCNSEIKSNCYLDCLTGELNIYQKQFNTLHIIPLKIIIQNQVFQYVDENSSFCCICLSFKMKKQNISEYLKLFNYVLTLEDKQNISSYQQQLKERKKTPKQIEACSNNLIFKLGEKRLKDLKIIFDQNQSHKLPKDLQNIKSEYDRIYTQKHNNKVYKIFASLFSIEASIFMIILSAALYINLFTPDIYSDLGFQMLPKQMRGYIIIILIFKGGLILLILFLHTIFQPKILWLFVKSYFSYILYSPVYQIYLTIFSFCNLDDVTWGTKGLQNSTQNQTFLTDKVRYVKYWVFLNSSLIIAFLCASLIPLDKTPYVIIGIGIYDSLYNSVRIIGKLYNIIYQV</sequence>
<dbReference type="EMBL" id="GG662798">
    <property type="protein sequence ID" value="EAR90455.2"/>
    <property type="molecule type" value="Genomic_DNA"/>
</dbReference>
<evidence type="ECO:0000256" key="3">
    <source>
        <dbReference type="ARBA" id="ARBA00022475"/>
    </source>
</evidence>
<gene>
    <name evidence="12" type="ORF">TTHERM_00113050</name>
</gene>
<evidence type="ECO:0000256" key="6">
    <source>
        <dbReference type="ARBA" id="ARBA00022692"/>
    </source>
</evidence>
<proteinExistence type="predicted"/>
<protein>
    <recommendedName>
        <fullName evidence="2">chitin synthase</fullName>
        <ecNumber evidence="2">2.4.1.16</ecNumber>
    </recommendedName>
</protein>
<dbReference type="HOGENOM" id="CLU_005426_0_0_1"/>
<keyword evidence="8 11" id="KW-0472">Membrane</keyword>
<dbReference type="RefSeq" id="XP_001010700.2">
    <property type="nucleotide sequence ID" value="XM_001010700.2"/>
</dbReference>
<feature type="transmembrane region" description="Helical" evidence="11">
    <location>
        <begin position="793"/>
        <end position="816"/>
    </location>
</feature>
<dbReference type="GO" id="GO:0006031">
    <property type="term" value="P:chitin biosynthetic process"/>
    <property type="evidence" value="ECO:0007669"/>
    <property type="project" value="TreeGrafter"/>
</dbReference>
<evidence type="ECO:0000256" key="10">
    <source>
        <dbReference type="SAM" id="Coils"/>
    </source>
</evidence>
<feature type="transmembrane region" description="Helical" evidence="11">
    <location>
        <begin position="531"/>
        <end position="553"/>
    </location>
</feature>